<dbReference type="eggNOG" id="COG3266">
    <property type="taxonomic scope" value="Bacteria"/>
</dbReference>
<evidence type="ECO:0000256" key="2">
    <source>
        <dbReference type="SAM" id="Phobius"/>
    </source>
</evidence>
<keyword evidence="2" id="KW-1133">Transmembrane helix</keyword>
<dbReference type="HOGENOM" id="CLU_046697_4_1_11"/>
<protein>
    <recommendedName>
        <fullName evidence="3">DUF3566 domain-containing protein</fullName>
    </recommendedName>
</protein>
<proteinExistence type="predicted"/>
<sequence>MSSGDRRAPATRRSRSGSGSGGAARLDLRSLYGGGSGERRTLNRSTVGSVDLWSAFKLSFLTGVGLGLAIVAGVTLLWFALSTVGVFDDVNKLVGELAGTDAEQGGGSTLTDLLGLGTVLTFTTVFAVINTLVMTLLGTLLALVYNLMAALVGGLRVDLIED</sequence>
<feature type="transmembrane region" description="Helical" evidence="2">
    <location>
        <begin position="58"/>
        <end position="81"/>
    </location>
</feature>
<feature type="transmembrane region" description="Helical" evidence="2">
    <location>
        <begin position="119"/>
        <end position="147"/>
    </location>
</feature>
<evidence type="ECO:0000313" key="5">
    <source>
        <dbReference type="Proteomes" id="UP000006666"/>
    </source>
</evidence>
<dbReference type="EMBL" id="CP001686">
    <property type="protein sequence ID" value="ACV05108.1"/>
    <property type="molecule type" value="Genomic_DNA"/>
</dbReference>
<feature type="domain" description="DUF3566" evidence="3">
    <location>
        <begin position="45"/>
        <end position="160"/>
    </location>
</feature>
<reference evidence="4 5" key="1">
    <citation type="journal article" date="2009" name="Stand. Genomic Sci.">
        <title>Complete genome sequence of Kytococcus sedentarius type strain (541).</title>
        <authorList>
            <person name="Sims D."/>
            <person name="Brettin T."/>
            <person name="Detter J.C."/>
            <person name="Han C."/>
            <person name="Lapidus A."/>
            <person name="Copeland A."/>
            <person name="Glavina Del Rio T."/>
            <person name="Nolan M."/>
            <person name="Chen F."/>
            <person name="Lucas S."/>
            <person name="Tice H."/>
            <person name="Cheng J.F."/>
            <person name="Bruce D."/>
            <person name="Goodwin L."/>
            <person name="Pitluck S."/>
            <person name="Ovchinnikova G."/>
            <person name="Pati A."/>
            <person name="Ivanova N."/>
            <person name="Mavrommatis K."/>
            <person name="Chen A."/>
            <person name="Palaniappan K."/>
            <person name="D'haeseleer P."/>
            <person name="Chain P."/>
            <person name="Bristow J."/>
            <person name="Eisen J.A."/>
            <person name="Markowitz V."/>
            <person name="Hugenholtz P."/>
            <person name="Schneider S."/>
            <person name="Goker M."/>
            <person name="Pukall R."/>
            <person name="Kyrpides N.C."/>
            <person name="Klenk H.P."/>
        </authorList>
    </citation>
    <scope>NUCLEOTIDE SEQUENCE [LARGE SCALE GENOMIC DNA]</scope>
    <source>
        <strain evidence="5">ATCC 14392 / DSM 20547 / JCM 11482 / CCUG 33030 / NBRC 15357 / NCTC 11040 / CCM 314 / 541</strain>
    </source>
</reference>
<dbReference type="RefSeq" id="WP_012801527.1">
    <property type="nucleotide sequence ID" value="NC_013169.1"/>
</dbReference>
<accession>C7NID7</accession>
<organism evidence="4 5">
    <name type="scientific">Kytococcus sedentarius (strain ATCC 14392 / DSM 20547 / JCM 11482 / CCUG 33030 / NBRC 15357 / NCTC 11040 / CCM 314 / 541)</name>
    <name type="common">Micrococcus sedentarius</name>
    <dbReference type="NCBI Taxonomy" id="478801"/>
    <lineage>
        <taxon>Bacteria</taxon>
        <taxon>Bacillati</taxon>
        <taxon>Actinomycetota</taxon>
        <taxon>Actinomycetes</taxon>
        <taxon>Micrococcales</taxon>
        <taxon>Kytococcaceae</taxon>
        <taxon>Kytococcus</taxon>
    </lineage>
</organism>
<dbReference type="STRING" id="478801.Ksed_00080"/>
<keyword evidence="2" id="KW-0472">Membrane</keyword>
<dbReference type="InterPro" id="IPR021949">
    <property type="entry name" value="DUF3566_TM"/>
</dbReference>
<keyword evidence="2" id="KW-0812">Transmembrane</keyword>
<keyword evidence="5" id="KW-1185">Reference proteome</keyword>
<dbReference type="KEGG" id="kse:Ksed_00080"/>
<evidence type="ECO:0000256" key="1">
    <source>
        <dbReference type="SAM" id="MobiDB-lite"/>
    </source>
</evidence>
<feature type="region of interest" description="Disordered" evidence="1">
    <location>
        <begin position="1"/>
        <end position="26"/>
    </location>
</feature>
<evidence type="ECO:0000259" key="3">
    <source>
        <dbReference type="Pfam" id="PF12089"/>
    </source>
</evidence>
<dbReference type="Pfam" id="PF12089">
    <property type="entry name" value="DUF3566"/>
    <property type="match status" value="1"/>
</dbReference>
<dbReference type="Proteomes" id="UP000006666">
    <property type="component" value="Chromosome"/>
</dbReference>
<gene>
    <name evidence="4" type="ordered locus">Ksed_00080</name>
</gene>
<evidence type="ECO:0000313" key="4">
    <source>
        <dbReference type="EMBL" id="ACV05108.1"/>
    </source>
</evidence>
<name>C7NID7_KYTSD</name>
<dbReference type="AlphaFoldDB" id="C7NID7"/>